<keyword evidence="2 3" id="KW-0479">Metal-binding</keyword>
<dbReference type="RefSeq" id="WP_039473225.1">
    <property type="nucleotide sequence ID" value="NZ_JSYN01000005.1"/>
</dbReference>
<dbReference type="SUPFAM" id="SSF109854">
    <property type="entry name" value="DinB/YfiT-like putative metalloenzymes"/>
    <property type="match status" value="1"/>
</dbReference>
<name>A0A0C1DN58_9SPHI</name>
<dbReference type="EMBL" id="JSYN01000005">
    <property type="protein sequence ID" value="KIA95520.1"/>
    <property type="molecule type" value="Genomic_DNA"/>
</dbReference>
<proteinExistence type="inferred from homology"/>
<dbReference type="PANTHER" id="PTHR37302">
    <property type="entry name" value="SLR1116 PROTEIN"/>
    <property type="match status" value="1"/>
</dbReference>
<gene>
    <name evidence="4" type="ORF">OC25_06705</name>
</gene>
<feature type="binding site" evidence="3">
    <location>
        <position position="127"/>
    </location>
    <ligand>
        <name>a divalent metal cation</name>
        <dbReference type="ChEBI" id="CHEBI:60240"/>
    </ligand>
</feature>
<sequence length="153" mass="17830">MLKQQYEYVLSSRNTLLTYIDTISQQDFLADNSSFGRGSIRNLLVHICQTYCAWIGERALGIKQDFLPFESYQTLSDCQSYFAQVDEYLELFTEKFKGNEQQQIELERNGESLIVNPLKLFTHVITHEFHHKGQIMSLSRHLGYTPVDADIIR</sequence>
<reference evidence="4 5" key="1">
    <citation type="submission" date="2014-10" db="EMBL/GenBank/DDBJ databases">
        <title>Pedobacter Kyungheensis.</title>
        <authorList>
            <person name="Anderson B.M."/>
            <person name="Newman J.D."/>
        </authorList>
    </citation>
    <scope>NUCLEOTIDE SEQUENCE [LARGE SCALE GENOMIC DNA]</scope>
    <source>
        <strain evidence="4 5">KACC 16221</strain>
    </source>
</reference>
<evidence type="ECO:0000313" key="5">
    <source>
        <dbReference type="Proteomes" id="UP000031246"/>
    </source>
</evidence>
<organism evidence="4 5">
    <name type="scientific">Pedobacter kyungheensis</name>
    <dbReference type="NCBI Taxonomy" id="1069985"/>
    <lineage>
        <taxon>Bacteria</taxon>
        <taxon>Pseudomonadati</taxon>
        <taxon>Bacteroidota</taxon>
        <taxon>Sphingobacteriia</taxon>
        <taxon>Sphingobacteriales</taxon>
        <taxon>Sphingobacteriaceae</taxon>
        <taxon>Pedobacter</taxon>
    </lineage>
</organism>
<dbReference type="PANTHER" id="PTHR37302:SF3">
    <property type="entry name" value="DAMAGE-INDUCIBLE PROTEIN DINB"/>
    <property type="match status" value="1"/>
</dbReference>
<evidence type="ECO:0000256" key="2">
    <source>
        <dbReference type="ARBA" id="ARBA00022723"/>
    </source>
</evidence>
<dbReference type="InterPro" id="IPR034660">
    <property type="entry name" value="DinB/YfiT-like"/>
</dbReference>
<evidence type="ECO:0000256" key="3">
    <source>
        <dbReference type="PIRSR" id="PIRSR607837-1"/>
    </source>
</evidence>
<protein>
    <recommendedName>
        <fullName evidence="6">Damage-inducible protein DinB</fullName>
    </recommendedName>
</protein>
<comment type="caution">
    <text evidence="4">The sequence shown here is derived from an EMBL/GenBank/DDBJ whole genome shotgun (WGS) entry which is preliminary data.</text>
</comment>
<keyword evidence="5" id="KW-1185">Reference proteome</keyword>
<dbReference type="InterPro" id="IPR007837">
    <property type="entry name" value="DinB"/>
</dbReference>
<comment type="similarity">
    <text evidence="1">Belongs to the DinB family.</text>
</comment>
<feature type="binding site" evidence="3">
    <location>
        <position position="46"/>
    </location>
    <ligand>
        <name>a divalent metal cation</name>
        <dbReference type="ChEBI" id="CHEBI:60240"/>
    </ligand>
</feature>
<dbReference type="OrthoDB" id="118635at2"/>
<dbReference type="GO" id="GO:0046872">
    <property type="term" value="F:metal ion binding"/>
    <property type="evidence" value="ECO:0007669"/>
    <property type="project" value="UniProtKB-KW"/>
</dbReference>
<accession>A0A0C1DN58</accession>
<dbReference type="Gene3D" id="1.20.120.450">
    <property type="entry name" value="dinb family like domain"/>
    <property type="match status" value="1"/>
</dbReference>
<dbReference type="AlphaFoldDB" id="A0A0C1DN58"/>
<evidence type="ECO:0008006" key="6">
    <source>
        <dbReference type="Google" id="ProtNLM"/>
    </source>
</evidence>
<dbReference type="Pfam" id="PF05163">
    <property type="entry name" value="DinB"/>
    <property type="match status" value="1"/>
</dbReference>
<feature type="binding site" evidence="3">
    <location>
        <position position="131"/>
    </location>
    <ligand>
        <name>a divalent metal cation</name>
        <dbReference type="ChEBI" id="CHEBI:60240"/>
    </ligand>
</feature>
<evidence type="ECO:0000313" key="4">
    <source>
        <dbReference type="EMBL" id="KIA95520.1"/>
    </source>
</evidence>
<dbReference type="Proteomes" id="UP000031246">
    <property type="component" value="Unassembled WGS sequence"/>
</dbReference>
<evidence type="ECO:0000256" key="1">
    <source>
        <dbReference type="ARBA" id="ARBA00008635"/>
    </source>
</evidence>